<gene>
    <name evidence="2" type="ORF">GCM10010978_04190</name>
</gene>
<reference evidence="2" key="2">
    <citation type="submission" date="2020-09" db="EMBL/GenBank/DDBJ databases">
        <authorList>
            <person name="Sun Q."/>
            <person name="Zhou Y."/>
        </authorList>
    </citation>
    <scope>NUCLEOTIDE SEQUENCE</scope>
    <source>
        <strain evidence="2">CGMCC 1.12360</strain>
    </source>
</reference>
<dbReference type="InterPro" id="IPR044855">
    <property type="entry name" value="CoA-Trfase_III_dom3_sf"/>
</dbReference>
<keyword evidence="1 2" id="KW-0808">Transferase</keyword>
<dbReference type="AlphaFoldDB" id="A0A8J2ZQ61"/>
<dbReference type="SUPFAM" id="SSF89796">
    <property type="entry name" value="CoA-transferase family III (CaiB/BaiF)"/>
    <property type="match status" value="1"/>
</dbReference>
<dbReference type="InterPro" id="IPR023606">
    <property type="entry name" value="CoA-Trfase_III_dom_1_sf"/>
</dbReference>
<evidence type="ECO:0000313" key="2">
    <source>
        <dbReference type="EMBL" id="GGH69844.1"/>
    </source>
</evidence>
<dbReference type="RefSeq" id="WP_188390722.1">
    <property type="nucleotide sequence ID" value="NZ_BMEV01000005.1"/>
</dbReference>
<reference evidence="2" key="1">
    <citation type="journal article" date="2014" name="Int. J. Syst. Evol. Microbiol.">
        <title>Complete genome sequence of Corynebacterium casei LMG S-19264T (=DSM 44701T), isolated from a smear-ripened cheese.</title>
        <authorList>
            <consortium name="US DOE Joint Genome Institute (JGI-PGF)"/>
            <person name="Walter F."/>
            <person name="Albersmeier A."/>
            <person name="Kalinowski J."/>
            <person name="Ruckert C."/>
        </authorList>
    </citation>
    <scope>NUCLEOTIDE SEQUENCE</scope>
    <source>
        <strain evidence="2">CGMCC 1.12360</strain>
    </source>
</reference>
<dbReference type="GO" id="GO:0008410">
    <property type="term" value="F:CoA-transferase activity"/>
    <property type="evidence" value="ECO:0007669"/>
    <property type="project" value="TreeGrafter"/>
</dbReference>
<dbReference type="PANTHER" id="PTHR48207:SF3">
    <property type="entry name" value="SUCCINATE--HYDROXYMETHYLGLUTARATE COA-TRANSFERASE"/>
    <property type="match status" value="1"/>
</dbReference>
<name>A0A8J2ZQ61_9BACI</name>
<evidence type="ECO:0000313" key="3">
    <source>
        <dbReference type="Proteomes" id="UP000602050"/>
    </source>
</evidence>
<proteinExistence type="predicted"/>
<dbReference type="Proteomes" id="UP000602050">
    <property type="component" value="Unassembled WGS sequence"/>
</dbReference>
<protein>
    <submittedName>
        <fullName evidence="2">CoA transferase</fullName>
    </submittedName>
</protein>
<keyword evidence="3" id="KW-1185">Reference proteome</keyword>
<evidence type="ECO:0000256" key="1">
    <source>
        <dbReference type="ARBA" id="ARBA00022679"/>
    </source>
</evidence>
<dbReference type="Pfam" id="PF02515">
    <property type="entry name" value="CoA_transf_3"/>
    <property type="match status" value="1"/>
</dbReference>
<comment type="caution">
    <text evidence="2">The sequence shown here is derived from an EMBL/GenBank/DDBJ whole genome shotgun (WGS) entry which is preliminary data.</text>
</comment>
<dbReference type="PANTHER" id="PTHR48207">
    <property type="entry name" value="SUCCINATE--HYDROXYMETHYLGLUTARATE COA-TRANSFERASE"/>
    <property type="match status" value="1"/>
</dbReference>
<dbReference type="Gene3D" id="3.40.50.10540">
    <property type="entry name" value="Crotonobetainyl-coa:carnitine coa-transferase, domain 1"/>
    <property type="match status" value="1"/>
</dbReference>
<dbReference type="InterPro" id="IPR003673">
    <property type="entry name" value="CoA-Trfase_fam_III"/>
</dbReference>
<dbReference type="InterPro" id="IPR050483">
    <property type="entry name" value="CoA-transferase_III_domain"/>
</dbReference>
<dbReference type="EMBL" id="BMEV01000005">
    <property type="protein sequence ID" value="GGH69844.1"/>
    <property type="molecule type" value="Genomic_DNA"/>
</dbReference>
<organism evidence="2 3">
    <name type="scientific">Compostibacillus humi</name>
    <dbReference type="NCBI Taxonomy" id="1245525"/>
    <lineage>
        <taxon>Bacteria</taxon>
        <taxon>Bacillati</taxon>
        <taxon>Bacillota</taxon>
        <taxon>Bacilli</taxon>
        <taxon>Bacillales</taxon>
        <taxon>Bacillaceae</taxon>
        <taxon>Compostibacillus</taxon>
    </lineage>
</organism>
<sequence length="395" mass="44237">MKQPLEGVRILDLSRVYAGPAGSMILGDLGAEVIRVEHPENTDSMREWVPFVNGESTYYMSANRNKKSVTLNLKTEKGKKLFLQMAEKADVVMENFKTGTMERMGLSYEQLKKRKEDIILCSITGYGQTGPYHMEPGFDPVIQAIGGLMDITGDPEGEPMRVGVPVVDMMTSQYVAIGILSALRQRDLTGKGQHLDIALLDVQVSALANIASSYLNTGTISKRIGNNHSYIVPYQVFQTKDRPLMVCAGNDRLFEKLCHALGKPEWAQDEKFKTNNKRVENREELTEKIQAVFHEKTADEWYDILAKAGVPSGQVNNVEQVFHHPQVKARQAVEEVAHPAVGTVKIVKSPLRFSEFGIQTKTHPPLLGEHTDEFYEKEFGMSKDELERLKAEGII</sequence>
<dbReference type="Gene3D" id="3.30.1540.10">
    <property type="entry name" value="formyl-coa transferase, domain 3"/>
    <property type="match status" value="1"/>
</dbReference>
<accession>A0A8J2ZQ61</accession>